<proteinExistence type="predicted"/>
<dbReference type="Proteomes" id="UP001631957">
    <property type="component" value="Unassembled WGS sequence"/>
</dbReference>
<keyword evidence="2" id="KW-1185">Reference proteome</keyword>
<protein>
    <submittedName>
        <fullName evidence="1">Uncharacterized protein</fullName>
    </submittedName>
</protein>
<evidence type="ECO:0000313" key="2">
    <source>
        <dbReference type="Proteomes" id="UP001631957"/>
    </source>
</evidence>
<sequence>MITALRELITNALNGTAEDIPDEAYPLPEDLGATVTIGYDEQGEPHPLVWVRTDLPSGLRADLWGYCAALAVGFDDMDEEPDKDGIYYVGTKRSPVTGPGLPLLAAVTLQRMGRRPEDCAFPILSPPDQAEAEPPLAA</sequence>
<dbReference type="EMBL" id="JBJVNI010000020">
    <property type="protein sequence ID" value="MFM9613503.1"/>
    <property type="molecule type" value="Genomic_DNA"/>
</dbReference>
<comment type="caution">
    <text evidence="1">The sequence shown here is derived from an EMBL/GenBank/DDBJ whole genome shotgun (WGS) entry which is preliminary data.</text>
</comment>
<evidence type="ECO:0000313" key="1">
    <source>
        <dbReference type="EMBL" id="MFM9613503.1"/>
    </source>
</evidence>
<accession>A0ABW9I1G3</accession>
<dbReference type="RefSeq" id="WP_409122734.1">
    <property type="nucleotide sequence ID" value="NZ_JBJVNI010000020.1"/>
</dbReference>
<organism evidence="1 2">
    <name type="scientific">Streptomyces niveiscabiei</name>
    <dbReference type="NCBI Taxonomy" id="164115"/>
    <lineage>
        <taxon>Bacteria</taxon>
        <taxon>Bacillati</taxon>
        <taxon>Actinomycetota</taxon>
        <taxon>Actinomycetes</taxon>
        <taxon>Kitasatosporales</taxon>
        <taxon>Streptomycetaceae</taxon>
        <taxon>Streptomyces</taxon>
    </lineage>
</organism>
<gene>
    <name evidence="1" type="ORF">ACKI18_33050</name>
</gene>
<name>A0ABW9I1G3_9ACTN</name>
<reference evidence="1 2" key="1">
    <citation type="submission" date="2024-12" db="EMBL/GenBank/DDBJ databases">
        <title>Forecasting of Potato common scab and diversities of Pathogenic streptomyces spp. in china.</title>
        <authorList>
            <person name="Handique U."/>
            <person name="Wu J."/>
        </authorList>
    </citation>
    <scope>NUCLEOTIDE SEQUENCE [LARGE SCALE GENOMIC DNA]</scope>
    <source>
        <strain evidence="1 2">ZRIMU1530</strain>
    </source>
</reference>